<dbReference type="EMBL" id="LWBP01000201">
    <property type="protein sequence ID" value="OQP56237.1"/>
    <property type="molecule type" value="Genomic_DNA"/>
</dbReference>
<keyword evidence="2 5" id="KW-0349">Heme</keyword>
<dbReference type="RefSeq" id="WP_081168989.1">
    <property type="nucleotide sequence ID" value="NZ_LWBP01000201.1"/>
</dbReference>
<evidence type="ECO:0000313" key="7">
    <source>
        <dbReference type="Proteomes" id="UP000192276"/>
    </source>
</evidence>
<dbReference type="CDD" id="cd08916">
    <property type="entry name" value="TrHb3_P"/>
    <property type="match status" value="1"/>
</dbReference>
<keyword evidence="4 5" id="KW-0408">Iron</keyword>
<name>A0A1V9FD96_9BACT</name>
<evidence type="ECO:0000256" key="5">
    <source>
        <dbReference type="PIRSR" id="PIRSR601486-1"/>
    </source>
</evidence>
<dbReference type="OrthoDB" id="25954at2"/>
<dbReference type="GO" id="GO:0019825">
    <property type="term" value="F:oxygen binding"/>
    <property type="evidence" value="ECO:0007669"/>
    <property type="project" value="InterPro"/>
</dbReference>
<dbReference type="SUPFAM" id="SSF46458">
    <property type="entry name" value="Globin-like"/>
    <property type="match status" value="1"/>
</dbReference>
<organism evidence="6 7">
    <name type="scientific">Niastella populi</name>
    <dbReference type="NCBI Taxonomy" id="550983"/>
    <lineage>
        <taxon>Bacteria</taxon>
        <taxon>Pseudomonadati</taxon>
        <taxon>Bacteroidota</taxon>
        <taxon>Chitinophagia</taxon>
        <taxon>Chitinophagales</taxon>
        <taxon>Chitinophagaceae</taxon>
        <taxon>Niastella</taxon>
    </lineage>
</organism>
<evidence type="ECO:0000256" key="2">
    <source>
        <dbReference type="ARBA" id="ARBA00022617"/>
    </source>
</evidence>
<evidence type="ECO:0000313" key="6">
    <source>
        <dbReference type="EMBL" id="OQP56237.1"/>
    </source>
</evidence>
<keyword evidence="1" id="KW-0813">Transport</keyword>
<dbReference type="InterPro" id="IPR001486">
    <property type="entry name" value="Hemoglobin_trunc"/>
</dbReference>
<proteinExistence type="predicted"/>
<dbReference type="InterPro" id="IPR009050">
    <property type="entry name" value="Globin-like_sf"/>
</dbReference>
<gene>
    <name evidence="6" type="ORF">A4R26_26090</name>
</gene>
<reference evidence="7" key="1">
    <citation type="submission" date="2016-04" db="EMBL/GenBank/DDBJ databases">
        <authorList>
            <person name="Chen L."/>
            <person name="Zhuang W."/>
            <person name="Wang G."/>
        </authorList>
    </citation>
    <scope>NUCLEOTIDE SEQUENCE [LARGE SCALE GENOMIC DNA]</scope>
    <source>
        <strain evidence="7">208</strain>
    </source>
</reference>
<dbReference type="STRING" id="550983.A4R26_26090"/>
<comment type="caution">
    <text evidence="6">The sequence shown here is derived from an EMBL/GenBank/DDBJ whole genome shotgun (WGS) entry which is preliminary data.</text>
</comment>
<evidence type="ECO:0000256" key="3">
    <source>
        <dbReference type="ARBA" id="ARBA00022723"/>
    </source>
</evidence>
<keyword evidence="7" id="KW-1185">Reference proteome</keyword>
<accession>A0A1V9FD96</accession>
<feature type="binding site" description="distal binding residue" evidence="5">
    <location>
        <position position="69"/>
    </location>
    <ligand>
        <name>heme</name>
        <dbReference type="ChEBI" id="CHEBI:30413"/>
    </ligand>
    <ligandPart>
        <name>Fe</name>
        <dbReference type="ChEBI" id="CHEBI:18248"/>
    </ligandPart>
</feature>
<protein>
    <submittedName>
        <fullName evidence="6">Hemoglobin-like protein</fullName>
    </submittedName>
</protein>
<dbReference type="GO" id="GO:0020037">
    <property type="term" value="F:heme binding"/>
    <property type="evidence" value="ECO:0007669"/>
    <property type="project" value="InterPro"/>
</dbReference>
<dbReference type="Pfam" id="PF01152">
    <property type="entry name" value="Bac_globin"/>
    <property type="match status" value="1"/>
</dbReference>
<dbReference type="AlphaFoldDB" id="A0A1V9FD96"/>
<sequence length="131" mass="15177">MKMDIANRADIQLLVDTFYTKVRADATIGYLFNDVARVNWELHLPRMYEFWENILFQTGSFKGNPMAAHVQLHQKSPLTAGHFEQWLKLFLATVDELFEGDNAELIKQRARSIATMMQIKVHPSNDPRSIL</sequence>
<evidence type="ECO:0000256" key="1">
    <source>
        <dbReference type="ARBA" id="ARBA00022448"/>
    </source>
</evidence>
<dbReference type="InterPro" id="IPR012292">
    <property type="entry name" value="Globin/Proto"/>
</dbReference>
<keyword evidence="3 5" id="KW-0479">Metal-binding</keyword>
<dbReference type="Gene3D" id="1.10.490.10">
    <property type="entry name" value="Globins"/>
    <property type="match status" value="1"/>
</dbReference>
<evidence type="ECO:0000256" key="4">
    <source>
        <dbReference type="ARBA" id="ARBA00023004"/>
    </source>
</evidence>
<dbReference type="Proteomes" id="UP000192276">
    <property type="component" value="Unassembled WGS sequence"/>
</dbReference>
<dbReference type="GO" id="GO:0046872">
    <property type="term" value="F:metal ion binding"/>
    <property type="evidence" value="ECO:0007669"/>
    <property type="project" value="UniProtKB-KW"/>
</dbReference>